<name>A0A7R8UTY5_HERIL</name>
<dbReference type="Pfam" id="PF12895">
    <property type="entry name" value="ANAPC3"/>
    <property type="match status" value="1"/>
</dbReference>
<reference evidence="3 4" key="1">
    <citation type="submission" date="2020-11" db="EMBL/GenBank/DDBJ databases">
        <authorList>
            <person name="Wallbank WR R."/>
            <person name="Pardo Diaz C."/>
            <person name="Kozak K."/>
            <person name="Martin S."/>
            <person name="Jiggins C."/>
            <person name="Moest M."/>
            <person name="Warren A I."/>
            <person name="Generalovic N T."/>
            <person name="Byers J.R.P. K."/>
            <person name="Montejo-Kovacevich G."/>
            <person name="Yen C E."/>
        </authorList>
    </citation>
    <scope>NUCLEOTIDE SEQUENCE [LARGE SCALE GENOMIC DNA]</scope>
</reference>
<dbReference type="PROSITE" id="PS50005">
    <property type="entry name" value="TPR"/>
    <property type="match status" value="3"/>
</dbReference>
<evidence type="ECO:0000313" key="3">
    <source>
        <dbReference type="EMBL" id="CAD7086660.1"/>
    </source>
</evidence>
<dbReference type="PANTHER" id="PTHR12558">
    <property type="entry name" value="CELL DIVISION CYCLE 16,23,27"/>
    <property type="match status" value="1"/>
</dbReference>
<gene>
    <name evidence="3" type="ORF">HERILL_LOCUS9417</name>
</gene>
<dbReference type="OrthoDB" id="308440at2759"/>
<dbReference type="PANTHER" id="PTHR12558:SF36">
    <property type="entry name" value="ANAPHASE-PROMOTING COMPLEX SUBUNIT 7"/>
    <property type="match status" value="1"/>
</dbReference>
<feature type="repeat" description="TPR" evidence="2">
    <location>
        <begin position="473"/>
        <end position="506"/>
    </location>
</feature>
<dbReference type="FunCoup" id="A0A7R8UTY5">
    <property type="interactions" value="696"/>
</dbReference>
<dbReference type="GO" id="GO:0005680">
    <property type="term" value="C:anaphase-promoting complex"/>
    <property type="evidence" value="ECO:0007669"/>
    <property type="project" value="TreeGrafter"/>
</dbReference>
<accession>A0A7R8UTY5</accession>
<dbReference type="OMA" id="MGECYYY"/>
<dbReference type="GO" id="GO:0016567">
    <property type="term" value="P:protein ubiquitination"/>
    <property type="evidence" value="ECO:0007669"/>
    <property type="project" value="TreeGrafter"/>
</dbReference>
<dbReference type="Proteomes" id="UP000594454">
    <property type="component" value="Chromosome 4"/>
</dbReference>
<dbReference type="Gene3D" id="1.25.40.10">
    <property type="entry name" value="Tetratricopeptide repeat domain"/>
    <property type="match status" value="2"/>
</dbReference>
<evidence type="ECO:0000256" key="2">
    <source>
        <dbReference type="PROSITE-ProRule" id="PRU00339"/>
    </source>
</evidence>
<dbReference type="GO" id="GO:0045842">
    <property type="term" value="P:positive regulation of mitotic metaphase/anaphase transition"/>
    <property type="evidence" value="ECO:0007669"/>
    <property type="project" value="TreeGrafter"/>
</dbReference>
<evidence type="ECO:0008006" key="5">
    <source>
        <dbReference type="Google" id="ProtNLM"/>
    </source>
</evidence>
<dbReference type="SUPFAM" id="SSF48452">
    <property type="entry name" value="TPR-like"/>
    <property type="match status" value="2"/>
</dbReference>
<feature type="repeat" description="TPR" evidence="2">
    <location>
        <begin position="235"/>
        <end position="268"/>
    </location>
</feature>
<feature type="repeat" description="TPR" evidence="2">
    <location>
        <begin position="303"/>
        <end position="336"/>
    </location>
</feature>
<sequence>MENTMLTQIKRLYEFEMYADVLSVASLLHTIAENDRSTLTYDQEYQLYLFEANAFYFERRFRCAELHYRLALQAKQFIMKQKNAFNAVCIDAINEYFPEPELKYRMAVSLQEIQQTTDAIKLLQSIPFKQRTPKINFLLAKLQHHNMNSKAAVNSYTDVLRECPLSLEAIRCLLELGTNGIEVNSLIVNVSSSPQCIDWLNSWIKAHDQLYSQKFLQAAETFKSLNQISKIRNNELLLVNIGESYYYNGSYALALRFLSQAHKKKPNMIEGLQSLAAIYYYLDKLAELEKLTPPSLNISEYTAENWFVLGQTLYAGGKFEKAAYFAQKSIYQNPRNAEAYLLKMRIFFQLKKYRDALNFLRTVQNIAPYRFEAIKGIVDCYLATNRVADAQTIAAHAVRTIGQTPRTLVLLARTFPKDAMHRKKVKSYLTKALELDEYYYPAVCLLAEVMQDEGDIAGALRVLKKQVAAHPNVRLHSMLGDILSSEKDMEAALEHYTSALNLDPTNIHALSGLSAMGCSRSTTAKPEEYSYNTSSTNDEPAMDFQEHSFEMVEISPALANAEPDGEALWSEAYDSEEEVNHN</sequence>
<dbReference type="InterPro" id="IPR011990">
    <property type="entry name" value="TPR-like_helical_dom_sf"/>
</dbReference>
<dbReference type="SMART" id="SM00028">
    <property type="entry name" value="TPR"/>
    <property type="match status" value="5"/>
</dbReference>
<proteinExistence type="predicted"/>
<dbReference type="EMBL" id="LR899012">
    <property type="protein sequence ID" value="CAD7086660.1"/>
    <property type="molecule type" value="Genomic_DNA"/>
</dbReference>
<dbReference type="GO" id="GO:0051301">
    <property type="term" value="P:cell division"/>
    <property type="evidence" value="ECO:0007669"/>
    <property type="project" value="TreeGrafter"/>
</dbReference>
<dbReference type="InterPro" id="IPR019734">
    <property type="entry name" value="TPR_rpt"/>
</dbReference>
<organism evidence="3 4">
    <name type="scientific">Hermetia illucens</name>
    <name type="common">Black soldier fly</name>
    <dbReference type="NCBI Taxonomy" id="343691"/>
    <lineage>
        <taxon>Eukaryota</taxon>
        <taxon>Metazoa</taxon>
        <taxon>Ecdysozoa</taxon>
        <taxon>Arthropoda</taxon>
        <taxon>Hexapoda</taxon>
        <taxon>Insecta</taxon>
        <taxon>Pterygota</taxon>
        <taxon>Neoptera</taxon>
        <taxon>Endopterygota</taxon>
        <taxon>Diptera</taxon>
        <taxon>Brachycera</taxon>
        <taxon>Stratiomyomorpha</taxon>
        <taxon>Stratiomyidae</taxon>
        <taxon>Hermetiinae</taxon>
        <taxon>Hermetia</taxon>
    </lineage>
</organism>
<dbReference type="InParanoid" id="A0A7R8UTY5"/>
<dbReference type="Pfam" id="PF13181">
    <property type="entry name" value="TPR_8"/>
    <property type="match status" value="1"/>
</dbReference>
<protein>
    <recommendedName>
        <fullName evidence="5">Anaphase promoting complex subunit 7</fullName>
    </recommendedName>
</protein>
<evidence type="ECO:0000313" key="4">
    <source>
        <dbReference type="Proteomes" id="UP000594454"/>
    </source>
</evidence>
<keyword evidence="1 2" id="KW-0802">TPR repeat</keyword>
<dbReference type="AlphaFoldDB" id="A0A7R8UTY5"/>
<evidence type="ECO:0000256" key="1">
    <source>
        <dbReference type="ARBA" id="ARBA00022803"/>
    </source>
</evidence>
<keyword evidence="4" id="KW-1185">Reference proteome</keyword>